<evidence type="ECO:0000313" key="1">
    <source>
        <dbReference type="EMBL" id="WAG58832.1"/>
    </source>
</evidence>
<dbReference type="EMBL" id="CP086239">
    <property type="protein sequence ID" value="WAG58832.1"/>
    <property type="molecule type" value="Genomic_DNA"/>
</dbReference>
<dbReference type="Proteomes" id="UP001164733">
    <property type="component" value="Chromosome"/>
</dbReference>
<dbReference type="AlphaFoldDB" id="A0AA47EEU5"/>
<accession>A0AA47EEU5</accession>
<sequence length="56" mass="6871">MINRKLFREFCYDQEAGEWIRSIQLNKDKDDKNSIANLLYFYEGNKRIEYNCFLRG</sequence>
<gene>
    <name evidence="1" type="ORF">LL038_14340</name>
</gene>
<dbReference type="RefSeq" id="WP_216122085.1">
    <property type="nucleotide sequence ID" value="NZ_CP086239.1"/>
</dbReference>
<name>A0AA47EEU5_9CLOT</name>
<organism evidence="1 2">
    <name type="scientific">Clostridium estertheticum</name>
    <dbReference type="NCBI Taxonomy" id="238834"/>
    <lineage>
        <taxon>Bacteria</taxon>
        <taxon>Bacillati</taxon>
        <taxon>Bacillota</taxon>
        <taxon>Clostridia</taxon>
        <taxon>Eubacteriales</taxon>
        <taxon>Clostridiaceae</taxon>
        <taxon>Clostridium</taxon>
    </lineage>
</organism>
<protein>
    <submittedName>
        <fullName evidence="1">Uncharacterized protein</fullName>
    </submittedName>
</protein>
<evidence type="ECO:0000313" key="2">
    <source>
        <dbReference type="Proteomes" id="UP001164733"/>
    </source>
</evidence>
<reference evidence="1" key="1">
    <citation type="submission" date="2021-11" db="EMBL/GenBank/DDBJ databases">
        <title>Clostridia strains as spoilage organisms.</title>
        <authorList>
            <person name="Wambui J."/>
            <person name="Stevens M.J.A."/>
            <person name="Stephan R."/>
        </authorList>
    </citation>
    <scope>NUCLEOTIDE SEQUENCE</scope>
    <source>
        <strain evidence="1">CF009</strain>
    </source>
</reference>
<proteinExistence type="predicted"/>